<organism evidence="3 4">
    <name type="scientific">Elysia marginata</name>
    <dbReference type="NCBI Taxonomy" id="1093978"/>
    <lineage>
        <taxon>Eukaryota</taxon>
        <taxon>Metazoa</taxon>
        <taxon>Spiralia</taxon>
        <taxon>Lophotrochozoa</taxon>
        <taxon>Mollusca</taxon>
        <taxon>Gastropoda</taxon>
        <taxon>Heterobranchia</taxon>
        <taxon>Euthyneura</taxon>
        <taxon>Panpulmonata</taxon>
        <taxon>Sacoglossa</taxon>
        <taxon>Placobranchoidea</taxon>
        <taxon>Plakobranchidae</taxon>
        <taxon>Elysia</taxon>
    </lineage>
</organism>
<evidence type="ECO:0008006" key="5">
    <source>
        <dbReference type="Google" id="ProtNLM"/>
    </source>
</evidence>
<proteinExistence type="predicted"/>
<comment type="caution">
    <text evidence="3">The sequence shown here is derived from an EMBL/GenBank/DDBJ whole genome shotgun (WGS) entry which is preliminary data.</text>
</comment>
<accession>A0AAV4FSM5</accession>
<evidence type="ECO:0000313" key="4">
    <source>
        <dbReference type="Proteomes" id="UP000762676"/>
    </source>
</evidence>
<evidence type="ECO:0000256" key="1">
    <source>
        <dbReference type="SAM" id="Coils"/>
    </source>
</evidence>
<feature type="region of interest" description="Disordered" evidence="2">
    <location>
        <begin position="1"/>
        <end position="33"/>
    </location>
</feature>
<keyword evidence="4" id="KW-1185">Reference proteome</keyword>
<gene>
    <name evidence="3" type="ORF">ElyMa_002198000</name>
</gene>
<sequence>MITTRSLSHKLRRSREPELIESPPFSDTSSLPQHSIETCEASRLVEISKLEQELIESSDKLHAASKLNKQLKKDLQQQKEQGVSQTEVPDSYKTLLLEKEQLLAKRQEDNKRLQDHNDELLAQIEEMRQAQQVAKKALAPR</sequence>
<reference evidence="3 4" key="1">
    <citation type="journal article" date="2021" name="Elife">
        <title>Chloroplast acquisition without the gene transfer in kleptoplastic sea slugs, Plakobranchus ocellatus.</title>
        <authorList>
            <person name="Maeda T."/>
            <person name="Takahashi S."/>
            <person name="Yoshida T."/>
            <person name="Shimamura S."/>
            <person name="Takaki Y."/>
            <person name="Nagai Y."/>
            <person name="Toyoda A."/>
            <person name="Suzuki Y."/>
            <person name="Arimoto A."/>
            <person name="Ishii H."/>
            <person name="Satoh N."/>
            <person name="Nishiyama T."/>
            <person name="Hasebe M."/>
            <person name="Maruyama T."/>
            <person name="Minagawa J."/>
            <person name="Obokata J."/>
            <person name="Shigenobu S."/>
        </authorList>
    </citation>
    <scope>NUCLEOTIDE SEQUENCE [LARGE SCALE GENOMIC DNA]</scope>
</reference>
<feature type="coiled-coil region" evidence="1">
    <location>
        <begin position="47"/>
        <end position="137"/>
    </location>
</feature>
<evidence type="ECO:0000313" key="3">
    <source>
        <dbReference type="EMBL" id="GFR75851.1"/>
    </source>
</evidence>
<name>A0AAV4FSM5_9GAST</name>
<dbReference type="Proteomes" id="UP000762676">
    <property type="component" value="Unassembled WGS sequence"/>
</dbReference>
<dbReference type="EMBL" id="BMAT01004561">
    <property type="protein sequence ID" value="GFR75851.1"/>
    <property type="molecule type" value="Genomic_DNA"/>
</dbReference>
<dbReference type="AlphaFoldDB" id="A0AAV4FSM5"/>
<evidence type="ECO:0000256" key="2">
    <source>
        <dbReference type="SAM" id="MobiDB-lite"/>
    </source>
</evidence>
<protein>
    <recommendedName>
        <fullName evidence="5">cGMP-dependent protein kinase interacting domain-containing protein</fullName>
    </recommendedName>
</protein>
<keyword evidence="1" id="KW-0175">Coiled coil</keyword>